<dbReference type="EMBL" id="JAUKUA010000005">
    <property type="protein sequence ID" value="KAK0711900.1"/>
    <property type="molecule type" value="Genomic_DNA"/>
</dbReference>
<feature type="domain" description="AAA+ ATPase" evidence="1">
    <location>
        <begin position="429"/>
        <end position="556"/>
    </location>
</feature>
<dbReference type="GO" id="GO:0005524">
    <property type="term" value="F:ATP binding"/>
    <property type="evidence" value="ECO:0007669"/>
    <property type="project" value="InterPro"/>
</dbReference>
<dbReference type="InterPro" id="IPR003959">
    <property type="entry name" value="ATPase_AAA_core"/>
</dbReference>
<dbReference type="Proteomes" id="UP001172102">
    <property type="component" value="Unassembled WGS sequence"/>
</dbReference>
<evidence type="ECO:0000313" key="3">
    <source>
        <dbReference type="Proteomes" id="UP001172102"/>
    </source>
</evidence>
<comment type="caution">
    <text evidence="2">The sequence shown here is derived from an EMBL/GenBank/DDBJ whole genome shotgun (WGS) entry which is preliminary data.</text>
</comment>
<keyword evidence="2" id="KW-0378">Hydrolase</keyword>
<sequence length="636" mass="72059">MAATISKTTVQKLFKHECEAGSCADLWSVFSDLSEEQKDVDEKVRNQPIVHRHYFDSKKWRTVNFTINSPDMRALMAKALEDYQDLDLELERWTFCPPFMPIVHRWGRFQELHREVSDASPDSPDSPGAAKKEAVDDLMDFLTPLLAPSVDALGDTRLSGLISWNSIWQIFPPGELVMTKLYGVEVVCRVVEHKEWPGAYEVTMEYLDWNGGQCGFTSTKRNISAYQGITHVTSLPVYPLSFAEDSEAIKRALTHRGRHFEALRGYHFRTYSGHRILINSNDQRPAAGRVVIDAYSYYRSNNLVQPELKWLTGSSTKSFAEPKKTQDDQNQDGMVAVGPKPVSADRFEDLTPLSDEECLLATPWVIGLDLKNKEWGRFFIDNLKDIVWNDKAFDNLVLPGGEKELAWDFVESKAYSKETYDDFVTEKGRGIIILMFGPPGVGKTFTAEAVSERARVPLYSLSAGMLGTDPADVEASLERALELCRMWNAMLLLDEADVFLGARTNDGIARNELVSIFLTKLEYYQGILFLTTNRASTIDHAFQSRVDLFLPYRSLTDGARKTVWQNFINHLGSHRFDLVEADLDKLSKLKLNGREIKNLIKTAQLLSFRSGGKVTSEKLCILAEKRVEALSQLEDY</sequence>
<organism evidence="2 3">
    <name type="scientific">Lasiosphaeris hirsuta</name>
    <dbReference type="NCBI Taxonomy" id="260670"/>
    <lineage>
        <taxon>Eukaryota</taxon>
        <taxon>Fungi</taxon>
        <taxon>Dikarya</taxon>
        <taxon>Ascomycota</taxon>
        <taxon>Pezizomycotina</taxon>
        <taxon>Sordariomycetes</taxon>
        <taxon>Sordariomycetidae</taxon>
        <taxon>Sordariales</taxon>
        <taxon>Lasiosphaeriaceae</taxon>
        <taxon>Lasiosphaeris</taxon>
    </lineage>
</organism>
<dbReference type="SMART" id="SM00382">
    <property type="entry name" value="AAA"/>
    <property type="match status" value="1"/>
</dbReference>
<dbReference type="Pfam" id="PF22942">
    <property type="entry name" value="DUF7025"/>
    <property type="match status" value="1"/>
</dbReference>
<protein>
    <submittedName>
        <fullName evidence="2">P-loop containing nucleoside triphosphate hydrolase protein</fullName>
    </submittedName>
</protein>
<keyword evidence="3" id="KW-1185">Reference proteome</keyword>
<dbReference type="InterPro" id="IPR054289">
    <property type="entry name" value="DUF7025"/>
</dbReference>
<dbReference type="Pfam" id="PF00004">
    <property type="entry name" value="AAA"/>
    <property type="match status" value="1"/>
</dbReference>
<dbReference type="PANTHER" id="PTHR46411:SF3">
    <property type="entry name" value="AAA+ ATPASE DOMAIN-CONTAINING PROTEIN"/>
    <property type="match status" value="1"/>
</dbReference>
<evidence type="ECO:0000259" key="1">
    <source>
        <dbReference type="SMART" id="SM00382"/>
    </source>
</evidence>
<dbReference type="PANTHER" id="PTHR46411">
    <property type="entry name" value="FAMILY ATPASE, PUTATIVE-RELATED"/>
    <property type="match status" value="1"/>
</dbReference>
<dbReference type="InterPro" id="IPR027417">
    <property type="entry name" value="P-loop_NTPase"/>
</dbReference>
<dbReference type="CDD" id="cd19481">
    <property type="entry name" value="RecA-like_protease"/>
    <property type="match status" value="1"/>
</dbReference>
<dbReference type="InterPro" id="IPR003593">
    <property type="entry name" value="AAA+_ATPase"/>
</dbReference>
<gene>
    <name evidence="2" type="ORF">B0H67DRAFT_491668</name>
</gene>
<dbReference type="AlphaFoldDB" id="A0AA40A9R6"/>
<dbReference type="GO" id="GO:0016887">
    <property type="term" value="F:ATP hydrolysis activity"/>
    <property type="evidence" value="ECO:0007669"/>
    <property type="project" value="InterPro"/>
</dbReference>
<dbReference type="SUPFAM" id="SSF52540">
    <property type="entry name" value="P-loop containing nucleoside triphosphate hydrolases"/>
    <property type="match status" value="1"/>
</dbReference>
<proteinExistence type="predicted"/>
<evidence type="ECO:0000313" key="2">
    <source>
        <dbReference type="EMBL" id="KAK0711900.1"/>
    </source>
</evidence>
<name>A0AA40A9R6_9PEZI</name>
<dbReference type="Gene3D" id="3.40.50.300">
    <property type="entry name" value="P-loop containing nucleotide triphosphate hydrolases"/>
    <property type="match status" value="1"/>
</dbReference>
<reference evidence="2" key="1">
    <citation type="submission" date="2023-06" db="EMBL/GenBank/DDBJ databases">
        <title>Genome-scale phylogeny and comparative genomics of the fungal order Sordariales.</title>
        <authorList>
            <consortium name="Lawrence Berkeley National Laboratory"/>
            <person name="Hensen N."/>
            <person name="Bonometti L."/>
            <person name="Westerberg I."/>
            <person name="Brannstrom I.O."/>
            <person name="Guillou S."/>
            <person name="Cros-Aarteil S."/>
            <person name="Calhoun S."/>
            <person name="Haridas S."/>
            <person name="Kuo A."/>
            <person name="Mondo S."/>
            <person name="Pangilinan J."/>
            <person name="Riley R."/>
            <person name="Labutti K."/>
            <person name="Andreopoulos B."/>
            <person name="Lipzen A."/>
            <person name="Chen C."/>
            <person name="Yanf M."/>
            <person name="Daum C."/>
            <person name="Ng V."/>
            <person name="Clum A."/>
            <person name="Steindorff A."/>
            <person name="Ohm R."/>
            <person name="Martin F."/>
            <person name="Silar P."/>
            <person name="Natvig D."/>
            <person name="Lalanne C."/>
            <person name="Gautier V."/>
            <person name="Ament-Velasquez S.L."/>
            <person name="Kruys A."/>
            <person name="Hutchinson M.I."/>
            <person name="Powell A.J."/>
            <person name="Barry K."/>
            <person name="Miller A.N."/>
            <person name="Grigoriev I.V."/>
            <person name="Debuchy R."/>
            <person name="Gladieux P."/>
            <person name="Thoren M.H."/>
            <person name="Johannesson H."/>
        </authorList>
    </citation>
    <scope>NUCLEOTIDE SEQUENCE</scope>
    <source>
        <strain evidence="2">SMH4607-1</strain>
    </source>
</reference>
<accession>A0AA40A9R6</accession>